<protein>
    <submittedName>
        <fullName evidence="5">Uncharacterized protein</fullName>
    </submittedName>
</protein>
<dbReference type="InterPro" id="IPR045431">
    <property type="entry name" value="EAD2"/>
</dbReference>
<dbReference type="Pfam" id="PF19956">
    <property type="entry name" value="EAD2"/>
    <property type="match status" value="1"/>
</dbReference>
<feature type="region of interest" description="Disordered" evidence="1">
    <location>
        <begin position="516"/>
        <end position="574"/>
    </location>
</feature>
<evidence type="ECO:0000256" key="1">
    <source>
        <dbReference type="SAM" id="MobiDB-lite"/>
    </source>
</evidence>
<name>A0A7W2HG00_9ACTN</name>
<feature type="compositionally biased region" description="Basic and acidic residues" evidence="1">
    <location>
        <begin position="554"/>
        <end position="574"/>
    </location>
</feature>
<dbReference type="AlphaFoldDB" id="A0A7W2HG00"/>
<dbReference type="Pfam" id="PF20028">
    <property type="entry name" value="VMAP-C"/>
    <property type="match status" value="1"/>
</dbReference>
<dbReference type="EMBL" id="JACEQY010000012">
    <property type="protein sequence ID" value="MBA4862442.1"/>
    <property type="molecule type" value="Genomic_DNA"/>
</dbReference>
<proteinExistence type="predicted"/>
<accession>A0A7W2HG00</accession>
<feature type="domain" description="vWA-MoxR associated protein C-terminal" evidence="4">
    <location>
        <begin position="234"/>
        <end position="477"/>
    </location>
</feature>
<keyword evidence="6" id="KW-1185">Reference proteome</keyword>
<dbReference type="InterPro" id="IPR045450">
    <property type="entry name" value="VMAP_C"/>
</dbReference>
<feature type="domain" description="vWA-MoxR associated protein middle region 0" evidence="2">
    <location>
        <begin position="104"/>
        <end position="203"/>
    </location>
</feature>
<evidence type="ECO:0000259" key="2">
    <source>
        <dbReference type="Pfam" id="PF19916"/>
    </source>
</evidence>
<evidence type="ECO:0000313" key="5">
    <source>
        <dbReference type="EMBL" id="MBA4862442.1"/>
    </source>
</evidence>
<evidence type="ECO:0000313" key="6">
    <source>
        <dbReference type="Proteomes" id="UP000586976"/>
    </source>
</evidence>
<evidence type="ECO:0000259" key="4">
    <source>
        <dbReference type="Pfam" id="PF20028"/>
    </source>
</evidence>
<organism evidence="5 6">
    <name type="scientific">Streptomyces himalayensis subsp. aureolus</name>
    <dbReference type="NCBI Taxonomy" id="2758039"/>
    <lineage>
        <taxon>Bacteria</taxon>
        <taxon>Bacillati</taxon>
        <taxon>Actinomycetota</taxon>
        <taxon>Actinomycetes</taxon>
        <taxon>Kitasatosporales</taxon>
        <taxon>Streptomycetaceae</taxon>
        <taxon>Streptomyces</taxon>
        <taxon>Streptomyces himalayensis</taxon>
    </lineage>
</organism>
<dbReference type="Proteomes" id="UP000586976">
    <property type="component" value="Unassembled WGS sequence"/>
</dbReference>
<sequence>MNLLTDALCRLGCTEDAQSRLELAQSLGQDLGRPIDLQGRKQRPDVVALVRTALSVPDGELVLADVVHAYEGPEAAAELHRLIATAAQQPPAVSLQQGPLSGYDIRTAQGLLEAAEDVLPADRLRNDLAADVVCEVPLHRTPTQLLRYLAEFMVEPDGLPPAVLLLDHAAEHAAGTEHAGPLTGWADSWAQHAGLTHVLEQRRLGRATAVLDPEIPRCLIVAVDPARDTSEDIVVRSWFNTGPGRWDPQPAEPEHTTLDGLAPALERALRRASRLWADQRTDGPAERPDPEHPAAYVEFMLPYELLNHDMAGLRLRFGDGAAMSLALKYAVHLRSLDRMRTDDPVVMAAWRERWRTLRRDGVKVHSWLGPDPGDLAKWQTALAGEPGCTAVVLDAPGDESALTALKAALAEGIGLAVWDRRGVFAHERREVVSAVFASVSTSTQIPLAIQRLRRRAEHDVAGPLLLGKHIAFFWDDPTRLVDVDVHEGAGLIRHGASGTAVDALVGAEADVYGDTVDETLGGPTGQSTGFGARDSRDLHETSTAGSVNGSGAVHPDRAADPGGEPRTDSEEARP</sequence>
<gene>
    <name evidence="5" type="ORF">H1V43_13775</name>
</gene>
<dbReference type="RefSeq" id="WP_181864286.1">
    <property type="nucleotide sequence ID" value="NZ_JACEQY010000012.1"/>
</dbReference>
<dbReference type="InterPro" id="IPR045555">
    <property type="entry name" value="VMAP-M0"/>
</dbReference>
<comment type="caution">
    <text evidence="5">The sequence shown here is derived from an EMBL/GenBank/DDBJ whole genome shotgun (WGS) entry which is preliminary data.</text>
</comment>
<dbReference type="Pfam" id="PF19916">
    <property type="entry name" value="VMAP-M0"/>
    <property type="match status" value="1"/>
</dbReference>
<feature type="domain" description="Effector-associated" evidence="3">
    <location>
        <begin position="5"/>
        <end position="83"/>
    </location>
</feature>
<reference evidence="5 6" key="1">
    <citation type="submission" date="2020-07" db="EMBL/GenBank/DDBJ databases">
        <title>Streptomyces isolated from Indian soil.</title>
        <authorList>
            <person name="Mandal S."/>
            <person name="Maiti P.K."/>
        </authorList>
    </citation>
    <scope>NUCLEOTIDE SEQUENCE [LARGE SCALE GENOMIC DNA]</scope>
    <source>
        <strain evidence="5 6">PSKA54</strain>
    </source>
</reference>
<evidence type="ECO:0000259" key="3">
    <source>
        <dbReference type="Pfam" id="PF19956"/>
    </source>
</evidence>